<dbReference type="InterPro" id="IPR036736">
    <property type="entry name" value="ACP-like_sf"/>
</dbReference>
<dbReference type="SUPFAM" id="SSF47336">
    <property type="entry name" value="ACP-like"/>
    <property type="match status" value="1"/>
</dbReference>
<protein>
    <submittedName>
        <fullName evidence="5">Amino acid adenylation domain-containing protein</fullName>
    </submittedName>
</protein>
<dbReference type="SMART" id="SM00823">
    <property type="entry name" value="PKS_PP"/>
    <property type="match status" value="1"/>
</dbReference>
<dbReference type="GO" id="GO:0005737">
    <property type="term" value="C:cytoplasm"/>
    <property type="evidence" value="ECO:0007669"/>
    <property type="project" value="TreeGrafter"/>
</dbReference>
<dbReference type="Pfam" id="PF00975">
    <property type="entry name" value="Thioesterase"/>
    <property type="match status" value="1"/>
</dbReference>
<dbReference type="Proteomes" id="UP000299367">
    <property type="component" value="Unassembled WGS sequence"/>
</dbReference>
<keyword evidence="1" id="KW-0596">Phosphopantetheine</keyword>
<dbReference type="GO" id="GO:0031177">
    <property type="term" value="F:phosphopantetheine binding"/>
    <property type="evidence" value="ECO:0007669"/>
    <property type="project" value="InterPro"/>
</dbReference>
<gene>
    <name evidence="5" type="ORF">NIES80_30750</name>
</gene>
<dbReference type="EMBL" id="BJCF01000038">
    <property type="protein sequence ID" value="GCL43361.1"/>
    <property type="molecule type" value="Genomic_DNA"/>
</dbReference>
<evidence type="ECO:0000256" key="3">
    <source>
        <dbReference type="SAM" id="Phobius"/>
    </source>
</evidence>
<organism evidence="5 6">
    <name type="scientific">Dolichospermum planctonicum</name>
    <dbReference type="NCBI Taxonomy" id="136072"/>
    <lineage>
        <taxon>Bacteria</taxon>
        <taxon>Bacillati</taxon>
        <taxon>Cyanobacteriota</taxon>
        <taxon>Cyanophyceae</taxon>
        <taxon>Nostocales</taxon>
        <taxon>Aphanizomenonaceae</taxon>
        <taxon>Dolichospermum</taxon>
    </lineage>
</organism>
<dbReference type="Gene3D" id="3.40.50.1820">
    <property type="entry name" value="alpha/beta hydrolase"/>
    <property type="match status" value="1"/>
</dbReference>
<dbReference type="Gene3D" id="1.10.1200.10">
    <property type="entry name" value="ACP-like"/>
    <property type="match status" value="1"/>
</dbReference>
<dbReference type="PROSITE" id="PS00455">
    <property type="entry name" value="AMP_BINDING"/>
    <property type="match status" value="1"/>
</dbReference>
<evidence type="ECO:0000313" key="6">
    <source>
        <dbReference type="Proteomes" id="UP000299367"/>
    </source>
</evidence>
<dbReference type="Pfam" id="PF00550">
    <property type="entry name" value="PP-binding"/>
    <property type="match status" value="1"/>
</dbReference>
<dbReference type="SUPFAM" id="SSF53474">
    <property type="entry name" value="alpha/beta-Hydrolases"/>
    <property type="match status" value="1"/>
</dbReference>
<keyword evidence="3" id="KW-0812">Transmembrane</keyword>
<dbReference type="InterPro" id="IPR045851">
    <property type="entry name" value="AMP-bd_C_sf"/>
</dbReference>
<dbReference type="InterPro" id="IPR020845">
    <property type="entry name" value="AMP-binding_CS"/>
</dbReference>
<dbReference type="AlphaFoldDB" id="A0A480AK07"/>
<dbReference type="InterPro" id="IPR001031">
    <property type="entry name" value="Thioesterase"/>
</dbReference>
<accession>A0A480AK07</accession>
<dbReference type="CDD" id="cd05930">
    <property type="entry name" value="A_NRPS"/>
    <property type="match status" value="1"/>
</dbReference>
<dbReference type="OrthoDB" id="9757538at2"/>
<dbReference type="InterPro" id="IPR010071">
    <property type="entry name" value="AA_adenyl_dom"/>
</dbReference>
<comment type="caution">
    <text evidence="5">The sequence shown here is derived from an EMBL/GenBank/DDBJ whole genome shotgun (WGS) entry which is preliminary data.</text>
</comment>
<keyword evidence="3" id="KW-0472">Membrane</keyword>
<dbReference type="Gene3D" id="3.30.300.30">
    <property type="match status" value="1"/>
</dbReference>
<evidence type="ECO:0000313" key="5">
    <source>
        <dbReference type="EMBL" id="GCL43361.1"/>
    </source>
</evidence>
<dbReference type="InterPro" id="IPR025110">
    <property type="entry name" value="AMP-bd_C"/>
</dbReference>
<evidence type="ECO:0000256" key="1">
    <source>
        <dbReference type="ARBA" id="ARBA00022450"/>
    </source>
</evidence>
<dbReference type="InterPro" id="IPR020806">
    <property type="entry name" value="PKS_PP-bd"/>
</dbReference>
<dbReference type="GO" id="GO:0043041">
    <property type="term" value="P:amino acid activation for nonribosomal peptide biosynthetic process"/>
    <property type="evidence" value="ECO:0007669"/>
    <property type="project" value="TreeGrafter"/>
</dbReference>
<dbReference type="PANTHER" id="PTHR45527:SF1">
    <property type="entry name" value="FATTY ACID SYNTHASE"/>
    <property type="match status" value="1"/>
</dbReference>
<dbReference type="InterPro" id="IPR009081">
    <property type="entry name" value="PP-bd_ACP"/>
</dbReference>
<dbReference type="NCBIfam" id="TIGR01733">
    <property type="entry name" value="AA-adenyl-dom"/>
    <property type="match status" value="1"/>
</dbReference>
<feature type="domain" description="Carrier" evidence="4">
    <location>
        <begin position="553"/>
        <end position="628"/>
    </location>
</feature>
<keyword evidence="2" id="KW-0597">Phosphoprotein</keyword>
<dbReference type="RefSeq" id="WP_137908854.1">
    <property type="nucleotide sequence ID" value="NZ_BJCF01000038.1"/>
</dbReference>
<dbReference type="PROSITE" id="PS50075">
    <property type="entry name" value="CARRIER"/>
    <property type="match status" value="1"/>
</dbReference>
<dbReference type="Pfam" id="PF00501">
    <property type="entry name" value="AMP-binding"/>
    <property type="match status" value="1"/>
</dbReference>
<sequence length="912" mass="103908">MTNIYQTIPSAIFQQKFVCNRLIAKPEGFIDFPKSEIEQSIPQRFEQQVNKYPHAIAIKTNNQILTYRQLNENANRLANTILSQRGEQPEVIVLLLEKGADFITSILGVLKTGKIFVPLDPTFPVDRLTYIIEDSQAVAFITNNLNLDLARKLANNCQLFNIDNIKDNINSNNSQKNPLIKISPETLAYIIYTSGSTGKPKGVVHSHRNSLHYCMNDTKTLLISHQDRVVFLYSCSALGGILCIFYTLLNGASLYPFNVKEQGLTNLVKWLITSEITIYHSFTTLFRHFVEILTDTEQFPKIRLVKLGGEATLIRDVENYKKYFSANCILYASLGATEAGTFCNFIVDKNTKIANSTIPMGYPVQDMEVVILDENGLEVKNGNTGEIALKSEYLALGYWQKPELTQTVFLPDIQNSKERIYRTGDLGCIQSDGCLVHKGRKDFQVKIRGFRIEVAEIEMELLKIPHLQEAVVVATEDIPENKRLIAYIVAKKQPAPTTKEIRQHLQNKLPEYMLPSAFIFLDTLPLTPNGKLDRKGLAAFNLIKPEGTENFVKPQNDIESQLIKVWGDLLGVQPIGVQDDFFELGGNSLLAVRLFADIEHIFAKKLPLAALFPSATIAAIAQIIHQETVLENTPKANYSSLVKIQPHGTKPPIFMIHPLGGEVLCYRNLARHLGLEQPLYGLQPQKPDQKRFPVVRVENMASQYLQEIQTLQPQGPYFLGGYSFGGIIAYEIAQQLHRQGQEVAFLAMLDTCRPGYKRRLSFLKRIYLHLNYIRQRRSNYISHKAKSFYKHTKFYMKQIFQHYLRLVTQIFNPRTPKINNYLHRDDIYTQAMNTYTFQPYSGKVTLFRTKDENRTDAIGMEYDSKFGWDEIIIGDLDVKYIPGSHLSLLDEPNVRVLAKQMKICLHKAQNLE</sequence>
<dbReference type="InterPro" id="IPR029058">
    <property type="entry name" value="AB_hydrolase_fold"/>
</dbReference>
<name>A0A480AK07_9CYAN</name>
<dbReference type="GO" id="GO:0044550">
    <property type="term" value="P:secondary metabolite biosynthetic process"/>
    <property type="evidence" value="ECO:0007669"/>
    <property type="project" value="TreeGrafter"/>
</dbReference>
<dbReference type="InterPro" id="IPR042099">
    <property type="entry name" value="ANL_N_sf"/>
</dbReference>
<dbReference type="Pfam" id="PF13193">
    <property type="entry name" value="AMP-binding_C"/>
    <property type="match status" value="1"/>
</dbReference>
<dbReference type="FunFam" id="3.40.50.980:FF:000001">
    <property type="entry name" value="Non-ribosomal peptide synthetase"/>
    <property type="match status" value="1"/>
</dbReference>
<dbReference type="InterPro" id="IPR000873">
    <property type="entry name" value="AMP-dep_synth/lig_dom"/>
</dbReference>
<dbReference type="PANTHER" id="PTHR45527">
    <property type="entry name" value="NONRIBOSOMAL PEPTIDE SYNTHETASE"/>
    <property type="match status" value="1"/>
</dbReference>
<dbReference type="Gene3D" id="3.40.50.12780">
    <property type="entry name" value="N-terminal domain of ligase-like"/>
    <property type="match status" value="1"/>
</dbReference>
<evidence type="ECO:0000256" key="2">
    <source>
        <dbReference type="ARBA" id="ARBA00022553"/>
    </source>
</evidence>
<evidence type="ECO:0000259" key="4">
    <source>
        <dbReference type="PROSITE" id="PS50075"/>
    </source>
</evidence>
<reference evidence="6" key="1">
    <citation type="submission" date="2019-02" db="EMBL/GenBank/DDBJ databases">
        <title>Draft genome sequence of Dolichospermum planctonicum NIES-80.</title>
        <authorList>
            <person name="Yamaguchi H."/>
            <person name="Suzuki S."/>
            <person name="Kawachi M."/>
        </authorList>
    </citation>
    <scope>NUCLEOTIDE SEQUENCE [LARGE SCALE GENOMIC DNA]</scope>
    <source>
        <strain evidence="6">NIES-80</strain>
    </source>
</reference>
<feature type="transmembrane region" description="Helical" evidence="3">
    <location>
        <begin position="229"/>
        <end position="249"/>
    </location>
</feature>
<keyword evidence="3" id="KW-1133">Transmembrane helix</keyword>
<dbReference type="FunFam" id="3.30.300.30:FF:000010">
    <property type="entry name" value="Enterobactin synthetase component F"/>
    <property type="match status" value="1"/>
</dbReference>
<proteinExistence type="predicted"/>
<dbReference type="SUPFAM" id="SSF56801">
    <property type="entry name" value="Acetyl-CoA synthetase-like"/>
    <property type="match status" value="1"/>
</dbReference>